<feature type="domain" description="RecF/RecN/SMC N-terminal" evidence="16">
    <location>
        <begin position="58"/>
        <end position="1330"/>
    </location>
</feature>
<evidence type="ECO:0000256" key="12">
    <source>
        <dbReference type="ARBA" id="ARBA00023242"/>
    </source>
</evidence>
<dbReference type="InterPro" id="IPR031311">
    <property type="entry name" value="CHIT_BIND_RR_consensus"/>
</dbReference>
<feature type="coiled-coil region" evidence="14">
    <location>
        <begin position="901"/>
        <end position="1027"/>
    </location>
</feature>
<feature type="coiled-coil region" evidence="14">
    <location>
        <begin position="2606"/>
        <end position="2643"/>
    </location>
</feature>
<evidence type="ECO:0000256" key="8">
    <source>
        <dbReference type="ARBA" id="ARBA00022840"/>
    </source>
</evidence>
<evidence type="ECO:0000313" key="18">
    <source>
        <dbReference type="Proteomes" id="UP000310200"/>
    </source>
</evidence>
<comment type="similarity">
    <text evidence="3">Belongs to the SMC family. SMC6 subfamily.</text>
</comment>
<keyword evidence="18" id="KW-1185">Reference proteome</keyword>
<dbReference type="GO" id="GO:0005634">
    <property type="term" value="C:nucleus"/>
    <property type="evidence" value="ECO:0007669"/>
    <property type="project" value="UniProtKB-SubCell"/>
</dbReference>
<comment type="subcellular location">
    <subcellularLocation>
        <location evidence="2">Chromosome</location>
    </subcellularLocation>
    <subcellularLocation>
        <location evidence="1">Nucleus</location>
    </subcellularLocation>
</comment>
<keyword evidence="4" id="KW-0158">Chromosome</keyword>
<keyword evidence="8" id="KW-0067">ATP-binding</keyword>
<evidence type="ECO:0000256" key="1">
    <source>
        <dbReference type="ARBA" id="ARBA00004123"/>
    </source>
</evidence>
<dbReference type="PROSITE" id="PS51155">
    <property type="entry name" value="CHIT_BIND_RR_2"/>
    <property type="match status" value="1"/>
</dbReference>
<dbReference type="PRINTS" id="PR00947">
    <property type="entry name" value="CUTICLE"/>
</dbReference>
<dbReference type="PANTHER" id="PTHR19306">
    <property type="entry name" value="STRUCTURAL MAINTENANCE OF CHROMOSOMES 5,6 SMC5, SMC6"/>
    <property type="match status" value="1"/>
</dbReference>
<evidence type="ECO:0000313" key="17">
    <source>
        <dbReference type="EMBL" id="TGZ48343.1"/>
    </source>
</evidence>
<evidence type="ECO:0000256" key="7">
    <source>
        <dbReference type="ARBA" id="ARBA00022763"/>
    </source>
</evidence>
<feature type="coiled-coil region" evidence="14">
    <location>
        <begin position="674"/>
        <end position="708"/>
    </location>
</feature>
<reference evidence="17 18" key="1">
    <citation type="journal article" date="2019" name="Philos. Trans. R. Soc. Lond., B, Biol. Sci.">
        <title>Ant behaviour and brain gene expression of defending hosts depend on the ecological success of the intruding social parasite.</title>
        <authorList>
            <person name="Kaur R."/>
            <person name="Stoldt M."/>
            <person name="Jongepier E."/>
            <person name="Feldmeyer B."/>
            <person name="Menzel F."/>
            <person name="Bornberg-Bauer E."/>
            <person name="Foitzik S."/>
        </authorList>
    </citation>
    <scope>NUCLEOTIDE SEQUENCE [LARGE SCALE GENOMIC DNA]</scope>
    <source>
        <tissue evidence="17">Whole body</tissue>
    </source>
</reference>
<evidence type="ECO:0000256" key="2">
    <source>
        <dbReference type="ARBA" id="ARBA00004286"/>
    </source>
</evidence>
<feature type="coiled-coil region" evidence="14">
    <location>
        <begin position="1944"/>
        <end position="2045"/>
    </location>
</feature>
<feature type="region of interest" description="Disordered" evidence="15">
    <location>
        <begin position="3164"/>
        <end position="3183"/>
    </location>
</feature>
<feature type="coiled-coil region" evidence="14">
    <location>
        <begin position="1161"/>
        <end position="1198"/>
    </location>
</feature>
<feature type="coiled-coil region" evidence="14">
    <location>
        <begin position="2481"/>
        <end position="2571"/>
    </location>
</feature>
<dbReference type="Gene3D" id="3.40.50.300">
    <property type="entry name" value="P-loop containing nucleotide triphosphate hydrolases"/>
    <property type="match status" value="6"/>
</dbReference>
<feature type="compositionally biased region" description="Basic and acidic residues" evidence="15">
    <location>
        <begin position="32"/>
        <end position="41"/>
    </location>
</feature>
<evidence type="ECO:0000256" key="11">
    <source>
        <dbReference type="ARBA" id="ARBA00023204"/>
    </source>
</evidence>
<dbReference type="GO" id="GO:0003684">
    <property type="term" value="F:damaged DNA binding"/>
    <property type="evidence" value="ECO:0007669"/>
    <property type="project" value="TreeGrafter"/>
</dbReference>
<keyword evidence="6" id="KW-0547">Nucleotide-binding</keyword>
<protein>
    <recommendedName>
        <fullName evidence="16">RecF/RecN/SMC N-terminal domain-containing protein</fullName>
    </recommendedName>
</protein>
<proteinExistence type="inferred from homology"/>
<feature type="domain" description="RecF/RecN/SMC N-terminal" evidence="16">
    <location>
        <begin position="1749"/>
        <end position="2774"/>
    </location>
</feature>
<evidence type="ECO:0000256" key="6">
    <source>
        <dbReference type="ARBA" id="ARBA00022741"/>
    </source>
</evidence>
<dbReference type="PANTHER" id="PTHR19306:SF6">
    <property type="entry name" value="STRUCTURAL MAINTENANCE OF CHROMOSOMES PROTEIN 6"/>
    <property type="match status" value="1"/>
</dbReference>
<feature type="coiled-coil region" evidence="14">
    <location>
        <begin position="1716"/>
        <end position="1756"/>
    </location>
</feature>
<keyword evidence="11" id="KW-0234">DNA repair</keyword>
<name>A0A4S2KFZ0_9HYME</name>
<dbReference type="STRING" id="300112.A0A4S2KFZ0"/>
<keyword evidence="9 14" id="KW-0175">Coiled coil</keyword>
<evidence type="ECO:0000256" key="10">
    <source>
        <dbReference type="ARBA" id="ARBA00023172"/>
    </source>
</evidence>
<keyword evidence="12" id="KW-0539">Nucleus</keyword>
<keyword evidence="10" id="KW-0233">DNA recombination</keyword>
<evidence type="ECO:0000256" key="5">
    <source>
        <dbReference type="ARBA" id="ARBA00022460"/>
    </source>
</evidence>
<evidence type="ECO:0000259" key="16">
    <source>
        <dbReference type="Pfam" id="PF02463"/>
    </source>
</evidence>
<organism evidence="17 18">
    <name type="scientific">Temnothorax longispinosus</name>
    <dbReference type="NCBI Taxonomy" id="300112"/>
    <lineage>
        <taxon>Eukaryota</taxon>
        <taxon>Metazoa</taxon>
        <taxon>Ecdysozoa</taxon>
        <taxon>Arthropoda</taxon>
        <taxon>Hexapoda</taxon>
        <taxon>Insecta</taxon>
        <taxon>Pterygota</taxon>
        <taxon>Neoptera</taxon>
        <taxon>Endopterygota</taxon>
        <taxon>Hymenoptera</taxon>
        <taxon>Apocrita</taxon>
        <taxon>Aculeata</taxon>
        <taxon>Formicoidea</taxon>
        <taxon>Formicidae</taxon>
        <taxon>Myrmicinae</taxon>
        <taxon>Temnothorax</taxon>
    </lineage>
</organism>
<dbReference type="SUPFAM" id="SSF52540">
    <property type="entry name" value="P-loop containing nucleoside triphosphate hydrolases"/>
    <property type="match status" value="6"/>
</dbReference>
<evidence type="ECO:0000256" key="15">
    <source>
        <dbReference type="SAM" id="MobiDB-lite"/>
    </source>
</evidence>
<dbReference type="Proteomes" id="UP000310200">
    <property type="component" value="Unassembled WGS sequence"/>
</dbReference>
<dbReference type="GO" id="GO:0042302">
    <property type="term" value="F:structural constituent of cuticle"/>
    <property type="evidence" value="ECO:0007669"/>
    <property type="project" value="UniProtKB-UniRule"/>
</dbReference>
<dbReference type="GO" id="GO:0003697">
    <property type="term" value="F:single-stranded DNA binding"/>
    <property type="evidence" value="ECO:0007669"/>
    <property type="project" value="TreeGrafter"/>
</dbReference>
<evidence type="ECO:0000256" key="9">
    <source>
        <dbReference type="ARBA" id="ARBA00023054"/>
    </source>
</evidence>
<evidence type="ECO:0000256" key="4">
    <source>
        <dbReference type="ARBA" id="ARBA00022454"/>
    </source>
</evidence>
<dbReference type="PROSITE" id="PS00233">
    <property type="entry name" value="CHIT_BIND_RR_1"/>
    <property type="match status" value="1"/>
</dbReference>
<dbReference type="GO" id="GO:0005524">
    <property type="term" value="F:ATP binding"/>
    <property type="evidence" value="ECO:0007669"/>
    <property type="project" value="UniProtKB-KW"/>
</dbReference>
<evidence type="ECO:0000256" key="13">
    <source>
        <dbReference type="PROSITE-ProRule" id="PRU00497"/>
    </source>
</evidence>
<feature type="coiled-coil region" evidence="14">
    <location>
        <begin position="1342"/>
        <end position="1379"/>
    </location>
</feature>
<dbReference type="Pfam" id="PF02463">
    <property type="entry name" value="SMC_N"/>
    <property type="match status" value="2"/>
</dbReference>
<gene>
    <name evidence="17" type="ORF">DBV15_04516</name>
</gene>
<feature type="coiled-coil region" evidence="14">
    <location>
        <begin position="1057"/>
        <end position="1126"/>
    </location>
</feature>
<dbReference type="GO" id="GO:0030915">
    <property type="term" value="C:Smc5-Smc6 complex"/>
    <property type="evidence" value="ECO:0007669"/>
    <property type="project" value="TreeGrafter"/>
</dbReference>
<feature type="coiled-coil region" evidence="14">
    <location>
        <begin position="229"/>
        <end position="386"/>
    </location>
</feature>
<accession>A0A4S2KFZ0</accession>
<dbReference type="InterPro" id="IPR027417">
    <property type="entry name" value="P-loop_NTPase"/>
</dbReference>
<dbReference type="GO" id="GO:0035861">
    <property type="term" value="C:site of double-strand break"/>
    <property type="evidence" value="ECO:0007669"/>
    <property type="project" value="TreeGrafter"/>
</dbReference>
<evidence type="ECO:0000256" key="3">
    <source>
        <dbReference type="ARBA" id="ARBA00006793"/>
    </source>
</evidence>
<keyword evidence="5 13" id="KW-0193">Cuticle</keyword>
<dbReference type="Gene3D" id="1.10.287.1490">
    <property type="match status" value="1"/>
</dbReference>
<dbReference type="InterPro" id="IPR003395">
    <property type="entry name" value="RecF/RecN/SMC_N"/>
</dbReference>
<dbReference type="Pfam" id="PF00379">
    <property type="entry name" value="Chitin_bind_4"/>
    <property type="match status" value="1"/>
</dbReference>
<evidence type="ECO:0000256" key="14">
    <source>
        <dbReference type="SAM" id="Coils"/>
    </source>
</evidence>
<feature type="region of interest" description="Disordered" evidence="15">
    <location>
        <begin position="1"/>
        <end position="51"/>
    </location>
</feature>
<dbReference type="GO" id="GO:0000724">
    <property type="term" value="P:double-strand break repair via homologous recombination"/>
    <property type="evidence" value="ECO:0007669"/>
    <property type="project" value="TreeGrafter"/>
</dbReference>
<sequence length="3183" mass="360978">MILSTNVAEGMESMESVESDTIDTAKGRRRRASETVDEHQAKRSKRTEDGEEVVQNGEITLNENVNFIVGRNGSGKSAILTALTVGLGARANVTSRGTSVKEFIKKGRNSAIVEITLVNKGDTAYKPDIYGDTITVIRTIGNTSSYKIKNWRGEVISTKRDELDSIITTMNIQIDNPISVLNQDVSRTFLVTSKPDEKYNLFMKATLLDAIENNYKEALYICEEEYNKLRTYSAALSQVKGEIQKLKESIHRLEEMDESRAELSNLETELQWAMAITEENKLHKIQENLKTYENNLQELQNAESSIGTKDEEIDTKIQEIKQKILQTEQEVTDSSEAYNSAKQKLKTANDALSNKQREWRTISNKIKRFEDDVQLLKKEIIKLESCNDEEHNKRKEMKEQLSNVFGRNIPRLLKRIEEEFKKNRFKEKPRGPIGAFIKLKDAAWAPAVESFFGYRFLSSFCVDNGQDAKLLNSIMKEIFYNENPPQIISSKFFYQVRDVRHHCTQSPQYSNLLDAMDIEDPVIANCLIDQREIECILLIPTIQEACEIMSDMTKVPRNCKRAFTLRGDTFYPHPNYRTYGGKCTRAKCLQVSVMEMIQTLKEDFQITENKKQEVDAAYNAIFEKIIRTTSEMNNVIKTVHKLRSTQSECTNLINELKDEIDLHDASCIDVFADKMRLLQEVQSAKNEAENFNRQINKIKKDLSAVEQQSDNALSVFGRNIPRLLKRIEEEFKKNRFKEKPRGPIGAFIKLKDAAWAPAVESFFGYRFLSSFCVDNSQDAKLLTSIMKEIFYNENPLQIISSKFFYQMHDVRHHCTQSPQYSNLLDAMVIEDPVIANCLIDQREIECILLIPTSEEACVIMSDMTKVPRNCKRAFTLRGDTFYPDPNYRTYGGKCTRAKYLQVSVMEMMQTLKEELQIAENKKQEADAEHDAIRDKVARTNSELSNVTKTVHKLRSQQSDCSNRINELKDKIGSHEATSVDVFRNEAAELGKKIAQESSLEKALAENVQELEKTVESLDTEVKRCRDLRHNLHTVIDPLKRNETADLEKKIAQESGLEKGLAENVQELQKTVESLDAEVKRCRHLRHNLHTVIDPLKDQIRELTRDKERHKHECQRATRKLQEICQAIQCATGEFEIQETAVKKADSNATEKCPRINTTRLANQMKTLLTELGDKIREIENQFGCLDKLRRQLKEKEEKYGVNIEFAAQLKQSCEKHIERVKYRRNMFLQLRDLYSVCVQKAFTDVLSLTQYKGTVVIDHTNKLLDLHVSVRDDEESGNYTKSLSGDERYYSIVAFILALWDCTRLPFYFLDEFDVFIDKVNRRVIMDILLDYAKLHPQSQSANQIKTLLTELRDKIREIESQFGCLDELRRQLKEKEEKYGVNIEFAAQLKQSCETHIERVKHRQNMFLQLRDLYSVCVQKAFTDVLSLRQYKGTVVIDHTNKLLELHVSARNDKKSGNDTRSLSGGERSYSTVAFILALWDCIQLPFYILDEFDVFMDKVNRRVIMDILLDHTKLHPQSQFAFLTPLDTSHILAEDYVTIHQLQPPERRTLNHGKSAILTALTVGLGTRANVTSGETSVEKFIKKGRNSATVEITLVNKGDTAYKPDIYGDTITVIRTIRNTSSYKIKNWRGEIVSTEQDELDSIITTMNIQIDNPISVLNRNVSRTFLVTSKPDEKYNLFMKATFLDAIENNYKEDFYTVEKEYNKLRTYSAALSQVMGEIQKLKESIHRLEEMDKSRAELSNLEMELQELTLNENVNFIVGLSGSGKSAILTALTIGLDTRANVTSGGTSVEKFIKKDRNSATVEITLVNKGDTAYKPDIYGDTITVIRTIGNTSSYKIKNWKGEVVSTKQDELDSIITTMNIQIDNPISVLNQDVTRKFFVTSKPDEKYNLFMKATLLDAIENNCKEALYICEEEYNKLRTYSAVCTLYLFYLIVDSHFHQKLFQALSQVKGEIQKLKESIHRLEEKDESRAELSNLETELQWTTAIKEENELRKIQENLKTYENNLEELQNVELSIGTEDEEIDKKIQDIKQKIQQTQLENVELSIGTEDEEIDTKIQDIKQKIQQTDLEATESSEAYNIVEQEHSAANEALSNKQRELHPLSSKTKRFEDVNLLEKKILNCNDEEHNKRKVMTEQLSKLEERLNELDASLRTKQTELMHLETDMMRLMQEVQSIKNEAENFNRQIDKIKRDLSAVVQHSDNLLSVFGPNIPRLLKRIEEEYKTKRFKEKPRGPIGAFIKLKDAAWAPAVESLFGNQFLSSFCVDNSEDAKLLKSIMKEIFDNENPPQMISSKFLYQVRDVRRHCTQSPRYSNLLDAMVIEDPVVANCLIDQREIECILLIPTIQEACVIMSDMTKVPRNCKRAFTLRGDTFYPDPNYRHYEGRCERAKYLHVSTTYHVSTMEIMQTLKEDLQITENKKQEVDATYNIIFEIIIRTTSEMNNVIKTVHKLRSTQSECTNLINELKDEIDLHDASCIDVFRNEAADLEKKIAQESGLEKALDENVQQLQETVESLDAEVKRCGDLRHNLHTLIDSLKDQLRELTREKERHRHEFQHATRQLQEIRQTIQCATGEFEIQETAVKKVVSNATEKCPRINTTRLANQIKTLLTELRDKIREIENQFGCLDELRRQLKEKEEKYGVNIEFAAELKQSCEKHIERVEHRQNMFLQLRDLYSVCVQKAFTNVLSLTQFKGTVVIDHTNKLLDLHVSVRNDEESSNDTKSFSRDERSYSTVAFILALWDCTRLPFYFLGEFDVFIDKVNRRVITDILLGYAKLHPQSHSSVEVGSWGGVGDGGRSGVGDGSMSYGGGELGDRSGVGQRGGMGHGSGDLGDRGSVGEGCVCDRGNGLDGDGGGFFADYGVESVDRVSDVVDNPPGAVGLQEGVATWLRGGGGGGGGGSGSGDVDLPSLGQSGIKAENHPSIGIIRIRLARSSEVPITRATMAFKFVAFAVLIAAANAGVIAPAAPLAYGAYAAAPAAHLAYAAAPAPLAYAAPVAKAVVAKAVDADFDPHPQYSYAYDVHDSLTGDAKSQQETRDGDLVQGSYSLLEADGTRRIVDYIADPVNGFNAVVRKEPAAVAVKAVAPVAAAPIAHAPLAYAAPVAKIAAPLPRTMSPLRVSYWALESPVTASCTSYAKLYCGAGSNSSSFARGTAAAAAAIGTAGTTAPRASTASPRKKKS</sequence>
<dbReference type="EMBL" id="QBLH01002493">
    <property type="protein sequence ID" value="TGZ48343.1"/>
    <property type="molecule type" value="Genomic_DNA"/>
</dbReference>
<comment type="caution">
    <text evidence="17">The sequence shown here is derived from an EMBL/GenBank/DDBJ whole genome shotgun (WGS) entry which is preliminary data.</text>
</comment>
<dbReference type="InterPro" id="IPR000618">
    <property type="entry name" value="Insect_cuticle"/>
</dbReference>
<feature type="compositionally biased region" description="Low complexity" evidence="15">
    <location>
        <begin position="3164"/>
        <end position="3173"/>
    </location>
</feature>
<feature type="coiled-coil region" evidence="14">
    <location>
        <begin position="2128"/>
        <end position="2197"/>
    </location>
</feature>
<keyword evidence="7" id="KW-0227">DNA damage</keyword>